<reference evidence="11" key="1">
    <citation type="journal article" date="2019" name="Int. J. Syst. Evol. Microbiol.">
        <title>The Global Catalogue of Microorganisms (GCM) 10K type strain sequencing project: providing services to taxonomists for standard genome sequencing and annotation.</title>
        <authorList>
            <consortium name="The Broad Institute Genomics Platform"/>
            <consortium name="The Broad Institute Genome Sequencing Center for Infectious Disease"/>
            <person name="Wu L."/>
            <person name="Ma J."/>
        </authorList>
    </citation>
    <scope>NUCLEOTIDE SEQUENCE [LARGE SCALE GENOMIC DNA]</scope>
    <source>
        <strain evidence="11">VKM B-3159</strain>
    </source>
</reference>
<protein>
    <submittedName>
        <fullName evidence="10">Two-component system response regulator OmpR</fullName>
    </submittedName>
</protein>
<dbReference type="Gene3D" id="3.40.50.2300">
    <property type="match status" value="1"/>
</dbReference>
<proteinExistence type="predicted"/>
<dbReference type="SMART" id="SM00862">
    <property type="entry name" value="Trans_reg_C"/>
    <property type="match status" value="1"/>
</dbReference>
<evidence type="ECO:0000256" key="6">
    <source>
        <dbReference type="PROSITE-ProRule" id="PRU00169"/>
    </source>
</evidence>
<dbReference type="SMART" id="SM00448">
    <property type="entry name" value="REC"/>
    <property type="match status" value="1"/>
</dbReference>
<evidence type="ECO:0000313" key="11">
    <source>
        <dbReference type="Proteomes" id="UP001225906"/>
    </source>
</evidence>
<evidence type="ECO:0000259" key="9">
    <source>
        <dbReference type="PROSITE" id="PS51755"/>
    </source>
</evidence>
<evidence type="ECO:0000256" key="3">
    <source>
        <dbReference type="ARBA" id="ARBA00023015"/>
    </source>
</evidence>
<keyword evidence="5" id="KW-0804">Transcription</keyword>
<dbReference type="InterPro" id="IPR001867">
    <property type="entry name" value="OmpR/PhoB-type_DNA-bd"/>
</dbReference>
<keyword evidence="3" id="KW-0805">Transcription regulation</keyword>
<dbReference type="PROSITE" id="PS50110">
    <property type="entry name" value="RESPONSE_REGULATORY"/>
    <property type="match status" value="1"/>
</dbReference>
<evidence type="ECO:0000313" key="10">
    <source>
        <dbReference type="EMBL" id="MDP8568038.1"/>
    </source>
</evidence>
<dbReference type="NCBIfam" id="NF007005">
    <property type="entry name" value="PRK09468.1"/>
    <property type="match status" value="1"/>
</dbReference>
<evidence type="ECO:0000256" key="4">
    <source>
        <dbReference type="ARBA" id="ARBA00023125"/>
    </source>
</evidence>
<dbReference type="PANTHER" id="PTHR48111">
    <property type="entry name" value="REGULATOR OF RPOS"/>
    <property type="match status" value="1"/>
</dbReference>
<dbReference type="PROSITE" id="PS51755">
    <property type="entry name" value="OMPR_PHOB"/>
    <property type="match status" value="1"/>
</dbReference>
<dbReference type="Gene3D" id="6.10.250.690">
    <property type="match status" value="1"/>
</dbReference>
<dbReference type="InterPro" id="IPR011006">
    <property type="entry name" value="CheY-like_superfamily"/>
</dbReference>
<keyword evidence="4 7" id="KW-0238">DNA-binding</keyword>
<name>A0ABT9JTY0_9PROT</name>
<dbReference type="Pfam" id="PF00486">
    <property type="entry name" value="Trans_reg_C"/>
    <property type="match status" value="1"/>
</dbReference>
<dbReference type="InterPro" id="IPR039420">
    <property type="entry name" value="WalR-like"/>
</dbReference>
<feature type="modified residue" description="4-aspartylphosphate" evidence="6">
    <location>
        <position position="56"/>
    </location>
</feature>
<evidence type="ECO:0000256" key="7">
    <source>
        <dbReference type="PROSITE-ProRule" id="PRU01091"/>
    </source>
</evidence>
<dbReference type="SUPFAM" id="SSF52172">
    <property type="entry name" value="CheY-like"/>
    <property type="match status" value="1"/>
</dbReference>
<evidence type="ECO:0000256" key="2">
    <source>
        <dbReference type="ARBA" id="ARBA00023012"/>
    </source>
</evidence>
<dbReference type="PANTHER" id="PTHR48111:SF4">
    <property type="entry name" value="DNA-BINDING DUAL TRANSCRIPTIONAL REGULATOR OMPR"/>
    <property type="match status" value="1"/>
</dbReference>
<comment type="caution">
    <text evidence="10">The sequence shown here is derived from an EMBL/GenBank/DDBJ whole genome shotgun (WGS) entry which is preliminary data.</text>
</comment>
<feature type="domain" description="OmpR/PhoB-type" evidence="9">
    <location>
        <begin position="136"/>
        <end position="235"/>
    </location>
</feature>
<dbReference type="Proteomes" id="UP001225906">
    <property type="component" value="Unassembled WGS sequence"/>
</dbReference>
<organism evidence="10 11">
    <name type="scientific">Methylophilus aquaticus</name>
    <dbReference type="NCBI Taxonomy" id="1971610"/>
    <lineage>
        <taxon>Bacteria</taxon>
        <taxon>Pseudomonadati</taxon>
        <taxon>Pseudomonadota</taxon>
        <taxon>Betaproteobacteria</taxon>
        <taxon>Nitrosomonadales</taxon>
        <taxon>Methylophilaceae</taxon>
        <taxon>Methylophilus</taxon>
    </lineage>
</organism>
<dbReference type="Gene3D" id="1.10.10.10">
    <property type="entry name" value="Winged helix-like DNA-binding domain superfamily/Winged helix DNA-binding domain"/>
    <property type="match status" value="1"/>
</dbReference>
<evidence type="ECO:0000256" key="1">
    <source>
        <dbReference type="ARBA" id="ARBA00022553"/>
    </source>
</evidence>
<dbReference type="Pfam" id="PF00072">
    <property type="entry name" value="Response_reg"/>
    <property type="match status" value="1"/>
</dbReference>
<dbReference type="InterPro" id="IPR016032">
    <property type="entry name" value="Sig_transdc_resp-reg_C-effctor"/>
</dbReference>
<dbReference type="EMBL" id="JAVCAP010000019">
    <property type="protein sequence ID" value="MDP8568038.1"/>
    <property type="molecule type" value="Genomic_DNA"/>
</dbReference>
<dbReference type="InterPro" id="IPR036388">
    <property type="entry name" value="WH-like_DNA-bd_sf"/>
</dbReference>
<accession>A0ABT9JTY0</accession>
<evidence type="ECO:0000256" key="5">
    <source>
        <dbReference type="ARBA" id="ARBA00023163"/>
    </source>
</evidence>
<feature type="domain" description="Response regulatory" evidence="8">
    <location>
        <begin position="7"/>
        <end position="121"/>
    </location>
</feature>
<dbReference type="RefSeq" id="WP_306389760.1">
    <property type="nucleotide sequence ID" value="NZ_JAVCAP010000019.1"/>
</dbReference>
<evidence type="ECO:0000259" key="8">
    <source>
        <dbReference type="PROSITE" id="PS50110"/>
    </source>
</evidence>
<sequence length="241" mass="27607">MSEQLKKILMVDDDLRMRELLQRYLTDQGFHIQSVSDGKEMDKAMVADTFDLLILDLMLPGEDGLAICRRLRGANIMTPIIMLTARGDEVDRIVGLEMGADDYLPKPFNPRELLARINAVLRRHEITPKNTTQTKTEAFQFGDFVFDVNTRSLSKNGSPITITSGEFTLLKVFTEHPRQPLSRDRLMQLARGRELDVFDRSIDVQVSRLRRIIEPDPAHPRYLQTMWGFGYVFIPDGDAPQ</sequence>
<gene>
    <name evidence="10" type="primary">ompR</name>
    <name evidence="10" type="ORF">Q9291_09275</name>
</gene>
<keyword evidence="1 6" id="KW-0597">Phosphoprotein</keyword>
<feature type="DNA-binding region" description="OmpR/PhoB-type" evidence="7">
    <location>
        <begin position="136"/>
        <end position="235"/>
    </location>
</feature>
<keyword evidence="11" id="KW-1185">Reference proteome</keyword>
<dbReference type="SUPFAM" id="SSF46894">
    <property type="entry name" value="C-terminal effector domain of the bipartite response regulators"/>
    <property type="match status" value="1"/>
</dbReference>
<keyword evidence="2" id="KW-0902">Two-component regulatory system</keyword>
<dbReference type="CDD" id="cd00383">
    <property type="entry name" value="trans_reg_C"/>
    <property type="match status" value="1"/>
</dbReference>
<dbReference type="InterPro" id="IPR001789">
    <property type="entry name" value="Sig_transdc_resp-reg_receiver"/>
</dbReference>